<evidence type="ECO:0000256" key="1">
    <source>
        <dbReference type="SAM" id="MobiDB-lite"/>
    </source>
</evidence>
<reference evidence="3" key="1">
    <citation type="journal article" date="2014" name="Genome Announc.">
        <title>Draft genome sequence of Colletotrichum sublineola, a destructive pathogen of cultivated sorghum.</title>
        <authorList>
            <person name="Baroncelli R."/>
            <person name="Sanz-Martin J.M."/>
            <person name="Rech G.E."/>
            <person name="Sukno S.A."/>
            <person name="Thon M.R."/>
        </authorList>
    </citation>
    <scope>NUCLEOTIDE SEQUENCE [LARGE SCALE GENOMIC DNA]</scope>
    <source>
        <strain evidence="3">TX430BB</strain>
    </source>
</reference>
<dbReference type="OMA" id="CACFEME"/>
<proteinExistence type="predicted"/>
<dbReference type="PANTHER" id="PTHR46082:SF11">
    <property type="entry name" value="AAA+ ATPASE DOMAIN-CONTAINING PROTEIN-RELATED"/>
    <property type="match status" value="1"/>
</dbReference>
<dbReference type="GO" id="GO:0009116">
    <property type="term" value="P:nucleoside metabolic process"/>
    <property type="evidence" value="ECO:0007669"/>
    <property type="project" value="InterPro"/>
</dbReference>
<dbReference type="eggNOG" id="KOG4177">
    <property type="taxonomic scope" value="Eukaryota"/>
</dbReference>
<gene>
    <name evidence="2" type="ORF">CSUB01_09143</name>
</gene>
<dbReference type="Gene3D" id="3.40.50.1580">
    <property type="entry name" value="Nucleoside phosphorylase domain"/>
    <property type="match status" value="1"/>
</dbReference>
<dbReference type="Proteomes" id="UP000027238">
    <property type="component" value="Unassembled WGS sequence"/>
</dbReference>
<dbReference type="EMBL" id="JMSE01000763">
    <property type="protein sequence ID" value="KDN67887.1"/>
    <property type="molecule type" value="Genomic_DNA"/>
</dbReference>
<evidence type="ECO:0008006" key="4">
    <source>
        <dbReference type="Google" id="ProtNLM"/>
    </source>
</evidence>
<dbReference type="InterPro" id="IPR053137">
    <property type="entry name" value="NLR-like"/>
</dbReference>
<comment type="caution">
    <text evidence="2">The sequence shown here is derived from an EMBL/GenBank/DDBJ whole genome shotgun (WGS) entry which is preliminary data.</text>
</comment>
<dbReference type="GO" id="GO:0003824">
    <property type="term" value="F:catalytic activity"/>
    <property type="evidence" value="ECO:0007669"/>
    <property type="project" value="InterPro"/>
</dbReference>
<evidence type="ECO:0000313" key="3">
    <source>
        <dbReference type="Proteomes" id="UP000027238"/>
    </source>
</evidence>
<protein>
    <recommendedName>
        <fullName evidence="4">Pfs domain-containing protein</fullName>
    </recommendedName>
</protein>
<dbReference type="AlphaFoldDB" id="A0A066XG20"/>
<dbReference type="InterPro" id="IPR035994">
    <property type="entry name" value="Nucleoside_phosphorylase_sf"/>
</dbReference>
<dbReference type="PANTHER" id="PTHR46082">
    <property type="entry name" value="ATP/GTP-BINDING PROTEIN-RELATED"/>
    <property type="match status" value="1"/>
</dbReference>
<name>A0A066XG20_COLSU</name>
<sequence length="335" mass="36864">MADTQPNTDEGVDNVDKSASVSIGCKRKREQDSELDSDGNSRRRTRESNNSGDVSKNRTSIPTADYTVGWVGALPLEMAAARGMLDEVYPNLPEQDPADHNSYILGEVQGHKVVIACLPAGIYGTTPAATVAKDLLRTFKSIRFVLMVGIGGGAPSQELGRDLRLGDIVVRQPSGTSGGIIQYDRRKMVQEGEFQRTGSLNEPPQVLLAALSRLQADHLIEDSKMPQFLQELFSKIPERMKKKFSHQGVANDHLFHAGYDHVSPDATCEQCCDQSQTVKRDGRDDTDPVIHYGNIASGNLVIEDAKTRDRLGEELGGECSVSRRRPRGCRIFRAW</sequence>
<accession>A0A066XG20</accession>
<dbReference type="HOGENOM" id="CLU_000288_34_22_1"/>
<evidence type="ECO:0000313" key="2">
    <source>
        <dbReference type="EMBL" id="KDN67887.1"/>
    </source>
</evidence>
<dbReference type="OrthoDB" id="20872at2759"/>
<dbReference type="SUPFAM" id="SSF53167">
    <property type="entry name" value="Purine and uridine phosphorylases"/>
    <property type="match status" value="1"/>
</dbReference>
<feature type="region of interest" description="Disordered" evidence="1">
    <location>
        <begin position="1"/>
        <end position="60"/>
    </location>
</feature>
<keyword evidence="3" id="KW-1185">Reference proteome</keyword>
<organism evidence="2 3">
    <name type="scientific">Colletotrichum sublineola</name>
    <name type="common">Sorghum anthracnose fungus</name>
    <dbReference type="NCBI Taxonomy" id="1173701"/>
    <lineage>
        <taxon>Eukaryota</taxon>
        <taxon>Fungi</taxon>
        <taxon>Dikarya</taxon>
        <taxon>Ascomycota</taxon>
        <taxon>Pezizomycotina</taxon>
        <taxon>Sordariomycetes</taxon>
        <taxon>Hypocreomycetidae</taxon>
        <taxon>Glomerellales</taxon>
        <taxon>Glomerellaceae</taxon>
        <taxon>Colletotrichum</taxon>
        <taxon>Colletotrichum graminicola species complex</taxon>
    </lineage>
</organism>